<keyword evidence="1" id="KW-0472">Membrane</keyword>
<keyword evidence="1" id="KW-0812">Transmembrane</keyword>
<accession>A0A381RW70</accession>
<evidence type="ECO:0008006" key="3">
    <source>
        <dbReference type="Google" id="ProtNLM"/>
    </source>
</evidence>
<protein>
    <recommendedName>
        <fullName evidence="3">DoxX subfamily</fullName>
    </recommendedName>
</protein>
<reference evidence="2" key="1">
    <citation type="submission" date="2018-05" db="EMBL/GenBank/DDBJ databases">
        <authorList>
            <person name="Lanie J.A."/>
            <person name="Ng W.-L."/>
            <person name="Kazmierczak K.M."/>
            <person name="Andrzejewski T.M."/>
            <person name="Davidsen T.M."/>
            <person name="Wayne K.J."/>
            <person name="Tettelin H."/>
            <person name="Glass J.I."/>
            <person name="Rusch D."/>
            <person name="Podicherti R."/>
            <person name="Tsui H.-C.T."/>
            <person name="Winkler M.E."/>
        </authorList>
    </citation>
    <scope>NUCLEOTIDE SEQUENCE</scope>
</reference>
<dbReference type="EMBL" id="UINC01002382">
    <property type="protein sequence ID" value="SUZ96100.1"/>
    <property type="molecule type" value="Genomic_DNA"/>
</dbReference>
<evidence type="ECO:0000313" key="2">
    <source>
        <dbReference type="EMBL" id="SUZ96100.1"/>
    </source>
</evidence>
<evidence type="ECO:0000256" key="1">
    <source>
        <dbReference type="SAM" id="Phobius"/>
    </source>
</evidence>
<gene>
    <name evidence="2" type="ORF">METZ01_LOCUS48954</name>
</gene>
<proteinExistence type="predicted"/>
<organism evidence="2">
    <name type="scientific">marine metagenome</name>
    <dbReference type="NCBI Taxonomy" id="408172"/>
    <lineage>
        <taxon>unclassified sequences</taxon>
        <taxon>metagenomes</taxon>
        <taxon>ecological metagenomes</taxon>
    </lineage>
</organism>
<keyword evidence="1" id="KW-1133">Transmembrane helix</keyword>
<feature type="transmembrane region" description="Helical" evidence="1">
    <location>
        <begin position="78"/>
        <end position="109"/>
    </location>
</feature>
<dbReference type="AlphaFoldDB" id="A0A381RW70"/>
<feature type="transmembrane region" description="Helical" evidence="1">
    <location>
        <begin position="129"/>
        <end position="152"/>
    </location>
</feature>
<sequence length="165" mass="18158">MGNGSTDTTYSRFQLTSLVALRMLIGWHLLYEGIAKILNPYWTSAGYLQASQGPFADWFVGLATNPARLGLVDALNKWGLILIGAALLLGSMTRLAAFFGTLLLLLYYLANPPLLGLESAIPAEGSYLFVNKVLIEMIAMLVLLFFPTSHLIGLDRLKLREHSNE</sequence>
<name>A0A381RW70_9ZZZZ</name>